<evidence type="ECO:0000256" key="1">
    <source>
        <dbReference type="SAM" id="MobiDB-lite"/>
    </source>
</evidence>
<reference evidence="2" key="1">
    <citation type="submission" date="2025-08" db="UniProtKB">
        <authorList>
            <consortium name="Ensembl"/>
        </authorList>
    </citation>
    <scope>IDENTIFICATION</scope>
</reference>
<feature type="compositionally biased region" description="Basic and acidic residues" evidence="1">
    <location>
        <begin position="31"/>
        <end position="40"/>
    </location>
</feature>
<protein>
    <submittedName>
        <fullName evidence="2">Protein FAM217B-like</fullName>
    </submittedName>
</protein>
<dbReference type="Proteomes" id="UP000261540">
    <property type="component" value="Unplaced"/>
</dbReference>
<organism evidence="2 3">
    <name type="scientific">Paramormyrops kingsleyae</name>
    <dbReference type="NCBI Taxonomy" id="1676925"/>
    <lineage>
        <taxon>Eukaryota</taxon>
        <taxon>Metazoa</taxon>
        <taxon>Chordata</taxon>
        <taxon>Craniata</taxon>
        <taxon>Vertebrata</taxon>
        <taxon>Euteleostomi</taxon>
        <taxon>Actinopterygii</taxon>
        <taxon>Neopterygii</taxon>
        <taxon>Teleostei</taxon>
        <taxon>Osteoglossocephala</taxon>
        <taxon>Osteoglossomorpha</taxon>
        <taxon>Osteoglossiformes</taxon>
        <taxon>Mormyridae</taxon>
        <taxon>Paramormyrops</taxon>
    </lineage>
</organism>
<feature type="region of interest" description="Disordered" evidence="1">
    <location>
        <begin position="1"/>
        <end position="109"/>
    </location>
</feature>
<dbReference type="Pfam" id="PF15344">
    <property type="entry name" value="FAM217"/>
    <property type="match status" value="1"/>
</dbReference>
<proteinExistence type="predicted"/>
<evidence type="ECO:0000313" key="3">
    <source>
        <dbReference type="Proteomes" id="UP000261540"/>
    </source>
</evidence>
<evidence type="ECO:0000313" key="2">
    <source>
        <dbReference type="Ensembl" id="ENSPKIP00000041859.1"/>
    </source>
</evidence>
<keyword evidence="3" id="KW-1185">Reference proteome</keyword>
<feature type="region of interest" description="Disordered" evidence="1">
    <location>
        <begin position="287"/>
        <end position="373"/>
    </location>
</feature>
<sequence length="373" mass="40892">MYAFELQDETRISRGNTRTRQSLVQPVSRCSGEDNRDFAGRVRSRPTLTLPLALPPEPGKGPGQQSQPFSLESTRLFEQKEDDTDSASDLSDSERLPVLPSPCTPPQLNLRAEVFDPSDLRQCIPESRGSGHGSHGYPDFLPPPFCTWSLRQLAMFLNTDGRGAPRPRPVGKLERYLERLLQLEWLQVQTVEAESRQAVSGLPVRPRRQSVAPRYSSAPIARLSSPKPFRQCQCAFPLPPAFCPASHPPLQHSHAGCSTCHLHFPLCNSICSSYAYHRHSRLSPVLERRAKPGVPPKRSSSESRVPAGQVWRLGSSPTGSGHLQRVQAAGNIRSPSQPQVGPRNGSPAAGTSKPKNSVVAKKALEVSGHSITH</sequence>
<feature type="compositionally biased region" description="Polar residues" evidence="1">
    <location>
        <begin position="13"/>
        <end position="25"/>
    </location>
</feature>
<dbReference type="Ensembl" id="ENSPKIT00000022901.1">
    <property type="protein sequence ID" value="ENSPKIP00000041859.1"/>
    <property type="gene ID" value="ENSPKIG00000018238.1"/>
</dbReference>
<dbReference type="GeneTree" id="ENSGT00940000154543"/>
<reference evidence="2" key="2">
    <citation type="submission" date="2025-09" db="UniProtKB">
        <authorList>
            <consortium name="Ensembl"/>
        </authorList>
    </citation>
    <scope>IDENTIFICATION</scope>
</reference>
<feature type="compositionally biased region" description="Polar residues" evidence="1">
    <location>
        <begin position="63"/>
        <end position="73"/>
    </location>
</feature>
<dbReference type="PANTHER" id="PTHR22145:SF2">
    <property type="entry name" value="SI:CH211-266K22.6"/>
    <property type="match status" value="1"/>
</dbReference>
<accession>A0A3B3TGI9</accession>
<dbReference type="PANTHER" id="PTHR22145">
    <property type="entry name" value="SI:CH211-266K22.6"/>
    <property type="match status" value="1"/>
</dbReference>
<name>A0A3B3TGI9_9TELE</name>
<dbReference type="AlphaFoldDB" id="A0A3B3TGI9"/>
<dbReference type="InterPro" id="IPR029266">
    <property type="entry name" value="FAM217"/>
</dbReference>